<evidence type="ECO:0000313" key="1">
    <source>
        <dbReference type="EMBL" id="KAF1957124.1"/>
    </source>
</evidence>
<dbReference type="AlphaFoldDB" id="A0A6A5TXR2"/>
<proteinExistence type="predicted"/>
<evidence type="ECO:0000313" key="2">
    <source>
        <dbReference type="Proteomes" id="UP000800035"/>
    </source>
</evidence>
<dbReference type="Proteomes" id="UP000800035">
    <property type="component" value="Unassembled WGS sequence"/>
</dbReference>
<organism evidence="1 2">
    <name type="scientific">Byssothecium circinans</name>
    <dbReference type="NCBI Taxonomy" id="147558"/>
    <lineage>
        <taxon>Eukaryota</taxon>
        <taxon>Fungi</taxon>
        <taxon>Dikarya</taxon>
        <taxon>Ascomycota</taxon>
        <taxon>Pezizomycotina</taxon>
        <taxon>Dothideomycetes</taxon>
        <taxon>Pleosporomycetidae</taxon>
        <taxon>Pleosporales</taxon>
        <taxon>Massarineae</taxon>
        <taxon>Massarinaceae</taxon>
        <taxon>Byssothecium</taxon>
    </lineage>
</organism>
<dbReference type="EMBL" id="ML976990">
    <property type="protein sequence ID" value="KAF1957124.1"/>
    <property type="molecule type" value="Genomic_DNA"/>
</dbReference>
<protein>
    <submittedName>
        <fullName evidence="1">Uncharacterized protein</fullName>
    </submittedName>
</protein>
<reference evidence="1" key="1">
    <citation type="journal article" date="2020" name="Stud. Mycol.">
        <title>101 Dothideomycetes genomes: a test case for predicting lifestyles and emergence of pathogens.</title>
        <authorList>
            <person name="Haridas S."/>
            <person name="Albert R."/>
            <person name="Binder M."/>
            <person name="Bloem J."/>
            <person name="Labutti K."/>
            <person name="Salamov A."/>
            <person name="Andreopoulos B."/>
            <person name="Baker S."/>
            <person name="Barry K."/>
            <person name="Bills G."/>
            <person name="Bluhm B."/>
            <person name="Cannon C."/>
            <person name="Castanera R."/>
            <person name="Culley D."/>
            <person name="Daum C."/>
            <person name="Ezra D."/>
            <person name="Gonzalez J."/>
            <person name="Henrissat B."/>
            <person name="Kuo A."/>
            <person name="Liang C."/>
            <person name="Lipzen A."/>
            <person name="Lutzoni F."/>
            <person name="Magnuson J."/>
            <person name="Mondo S."/>
            <person name="Nolan M."/>
            <person name="Ohm R."/>
            <person name="Pangilinan J."/>
            <person name="Park H.-J."/>
            <person name="Ramirez L."/>
            <person name="Alfaro M."/>
            <person name="Sun H."/>
            <person name="Tritt A."/>
            <person name="Yoshinaga Y."/>
            <person name="Zwiers L.-H."/>
            <person name="Turgeon B."/>
            <person name="Goodwin S."/>
            <person name="Spatafora J."/>
            <person name="Crous P."/>
            <person name="Grigoriev I."/>
        </authorList>
    </citation>
    <scope>NUCLEOTIDE SEQUENCE</scope>
    <source>
        <strain evidence="1">CBS 675.92</strain>
    </source>
</reference>
<dbReference type="OrthoDB" id="4232626at2759"/>
<name>A0A6A5TXR2_9PLEO</name>
<feature type="non-terminal residue" evidence="1">
    <location>
        <position position="1"/>
    </location>
</feature>
<keyword evidence="2" id="KW-1185">Reference proteome</keyword>
<sequence length="120" mass="14332">TQLEQDKLRFLQLDEWDEHNSYGEDVPTYLHCSIEWRVLLNNKVVYGDTEQDVVLIPIGYWHTILRPKLERLRGRKFGPGWHMRCDDTYVTVSVTDRTQRNLVKSFKDLNINWLIILNTT</sequence>
<accession>A0A6A5TXR2</accession>
<gene>
    <name evidence="1" type="ORF">CC80DRAFT_411445</name>
</gene>